<dbReference type="HOGENOM" id="CLU_643266_0_0_1"/>
<evidence type="ECO:0000256" key="5">
    <source>
        <dbReference type="SAM" id="SignalP"/>
    </source>
</evidence>
<dbReference type="STRING" id="35128.B8CEC3"/>
<dbReference type="PANTHER" id="PTHR24123">
    <property type="entry name" value="ANKYRIN REPEAT-CONTAINING"/>
    <property type="match status" value="1"/>
</dbReference>
<evidence type="ECO:0000256" key="1">
    <source>
        <dbReference type="ARBA" id="ARBA00022737"/>
    </source>
</evidence>
<keyword evidence="1" id="KW-0677">Repeat</keyword>
<dbReference type="SMART" id="SM00248">
    <property type="entry name" value="ANK"/>
    <property type="match status" value="3"/>
</dbReference>
<gene>
    <name evidence="6" type="ORF">THAPSDRAFT_10724</name>
</gene>
<dbReference type="InterPro" id="IPR036770">
    <property type="entry name" value="Ankyrin_rpt-contain_sf"/>
</dbReference>
<accession>B8CEC3</accession>
<evidence type="ECO:0000256" key="2">
    <source>
        <dbReference type="ARBA" id="ARBA00023043"/>
    </source>
</evidence>
<dbReference type="SUPFAM" id="SSF48403">
    <property type="entry name" value="Ankyrin repeat"/>
    <property type="match status" value="1"/>
</dbReference>
<evidence type="ECO:0000313" key="7">
    <source>
        <dbReference type="Proteomes" id="UP000001449"/>
    </source>
</evidence>
<evidence type="ECO:0000256" key="3">
    <source>
        <dbReference type="PROSITE-ProRule" id="PRU00023"/>
    </source>
</evidence>
<name>B8CEC3_THAPS</name>
<reference evidence="6 7" key="2">
    <citation type="journal article" date="2008" name="Nature">
        <title>The Phaeodactylum genome reveals the evolutionary history of diatom genomes.</title>
        <authorList>
            <person name="Bowler C."/>
            <person name="Allen A.E."/>
            <person name="Badger J.H."/>
            <person name="Grimwood J."/>
            <person name="Jabbari K."/>
            <person name="Kuo A."/>
            <person name="Maheswari U."/>
            <person name="Martens C."/>
            <person name="Maumus F."/>
            <person name="Otillar R.P."/>
            <person name="Rayko E."/>
            <person name="Salamov A."/>
            <person name="Vandepoele K."/>
            <person name="Beszteri B."/>
            <person name="Gruber A."/>
            <person name="Heijde M."/>
            <person name="Katinka M."/>
            <person name="Mock T."/>
            <person name="Valentin K."/>
            <person name="Verret F."/>
            <person name="Berges J.A."/>
            <person name="Brownlee C."/>
            <person name="Cadoret J.P."/>
            <person name="Chiovitti A."/>
            <person name="Choi C.J."/>
            <person name="Coesel S."/>
            <person name="De Martino A."/>
            <person name="Detter J.C."/>
            <person name="Durkin C."/>
            <person name="Falciatore A."/>
            <person name="Fournet J."/>
            <person name="Haruta M."/>
            <person name="Huysman M.J."/>
            <person name="Jenkins B.D."/>
            <person name="Jiroutova K."/>
            <person name="Jorgensen R.E."/>
            <person name="Joubert Y."/>
            <person name="Kaplan A."/>
            <person name="Kroger N."/>
            <person name="Kroth P.G."/>
            <person name="La Roche J."/>
            <person name="Lindquist E."/>
            <person name="Lommer M."/>
            <person name="Martin-Jezequel V."/>
            <person name="Lopez P.J."/>
            <person name="Lucas S."/>
            <person name="Mangogna M."/>
            <person name="McGinnis K."/>
            <person name="Medlin L.K."/>
            <person name="Montsant A."/>
            <person name="Oudot-Le Secq M.P."/>
            <person name="Napoli C."/>
            <person name="Obornik M."/>
            <person name="Parker M.S."/>
            <person name="Petit J.L."/>
            <person name="Porcel B.M."/>
            <person name="Poulsen N."/>
            <person name="Robison M."/>
            <person name="Rychlewski L."/>
            <person name="Rynearson T.A."/>
            <person name="Schmutz J."/>
            <person name="Shapiro H."/>
            <person name="Siaut M."/>
            <person name="Stanley M."/>
            <person name="Sussman M.R."/>
            <person name="Taylor A.R."/>
            <person name="Vardi A."/>
            <person name="von Dassow P."/>
            <person name="Vyverman W."/>
            <person name="Willis A."/>
            <person name="Wyrwicz L.S."/>
            <person name="Rokhsar D.S."/>
            <person name="Weissenbach J."/>
            <person name="Armbrust E.V."/>
            <person name="Green B.R."/>
            <person name="Van de Peer Y."/>
            <person name="Grigoriev I.V."/>
        </authorList>
    </citation>
    <scope>NUCLEOTIDE SEQUENCE [LARGE SCALE GENOMIC DNA]</scope>
    <source>
        <strain evidence="6 7">CCMP1335</strain>
    </source>
</reference>
<keyword evidence="2 3" id="KW-0040">ANK repeat</keyword>
<dbReference type="PRINTS" id="PR01415">
    <property type="entry name" value="ANKYRIN"/>
</dbReference>
<feature type="compositionally biased region" description="Polar residues" evidence="4">
    <location>
        <begin position="48"/>
        <end position="62"/>
    </location>
</feature>
<dbReference type="InterPro" id="IPR002110">
    <property type="entry name" value="Ankyrin_rpt"/>
</dbReference>
<dbReference type="KEGG" id="tps:THAPSDRAFT_10724"/>
<dbReference type="PROSITE" id="PS50088">
    <property type="entry name" value="ANK_REPEAT"/>
    <property type="match status" value="1"/>
</dbReference>
<feature type="chain" id="PRO_5002870054" evidence="5">
    <location>
        <begin position="23"/>
        <end position="439"/>
    </location>
</feature>
<keyword evidence="5" id="KW-0732">Signal</keyword>
<protein>
    <submittedName>
        <fullName evidence="6">Uncharacterized protein</fullName>
    </submittedName>
</protein>
<dbReference type="PaxDb" id="35128-Thaps10724"/>
<evidence type="ECO:0000256" key="4">
    <source>
        <dbReference type="SAM" id="MobiDB-lite"/>
    </source>
</evidence>
<keyword evidence="7" id="KW-1185">Reference proteome</keyword>
<dbReference type="GeneID" id="7442150"/>
<dbReference type="InterPro" id="IPR051165">
    <property type="entry name" value="Multifunctional_ANK_Repeat"/>
</dbReference>
<dbReference type="Proteomes" id="UP000001449">
    <property type="component" value="Chromosome 17"/>
</dbReference>
<reference evidence="6 7" key="1">
    <citation type="journal article" date="2004" name="Science">
        <title>The genome of the diatom Thalassiosira pseudonana: ecology, evolution, and metabolism.</title>
        <authorList>
            <person name="Armbrust E.V."/>
            <person name="Berges J.A."/>
            <person name="Bowler C."/>
            <person name="Green B.R."/>
            <person name="Martinez D."/>
            <person name="Putnam N.H."/>
            <person name="Zhou S."/>
            <person name="Allen A.E."/>
            <person name="Apt K.E."/>
            <person name="Bechner M."/>
            <person name="Brzezinski M.A."/>
            <person name="Chaal B.K."/>
            <person name="Chiovitti A."/>
            <person name="Davis A.K."/>
            <person name="Demarest M.S."/>
            <person name="Detter J.C."/>
            <person name="Glavina T."/>
            <person name="Goodstein D."/>
            <person name="Hadi M.Z."/>
            <person name="Hellsten U."/>
            <person name="Hildebrand M."/>
            <person name="Jenkins B.D."/>
            <person name="Jurka J."/>
            <person name="Kapitonov V.V."/>
            <person name="Kroger N."/>
            <person name="Lau W.W."/>
            <person name="Lane T.W."/>
            <person name="Larimer F.W."/>
            <person name="Lippmeier J.C."/>
            <person name="Lucas S."/>
            <person name="Medina M."/>
            <person name="Montsant A."/>
            <person name="Obornik M."/>
            <person name="Parker M.S."/>
            <person name="Palenik B."/>
            <person name="Pazour G.J."/>
            <person name="Richardson P.M."/>
            <person name="Rynearson T.A."/>
            <person name="Saito M.A."/>
            <person name="Schwartz D.C."/>
            <person name="Thamatrakoln K."/>
            <person name="Valentin K."/>
            <person name="Vardi A."/>
            <person name="Wilkerson F.P."/>
            <person name="Rokhsar D.S."/>
        </authorList>
    </citation>
    <scope>NUCLEOTIDE SEQUENCE [LARGE SCALE GENOMIC DNA]</scope>
    <source>
        <strain evidence="6 7">CCMP1335</strain>
    </source>
</reference>
<sequence>MKLPNPSNALLIGAAAVSLASASNTILDDPTRNYLGQRTYGTDASFPQHHSTTSTANNSPFGTSRQEFYNRYMDGCRAIDATLCDDTEHDRIEMNIRQPGSMMNYTDMGFRLVTAPPTLFKSLVKFWKDNKGKEQPEEWFAGNTYTNHWEAPTTMLSVDDTQLKGAGDELKQQIWDAARSSLEEWTGQQLTPTSLYGIRTYTENAVLATHVDRMPLVTSAIINVAQDVDEPWPLEVFAHDGKAYNVTMEPGDMILYERFIHFEPIGHSLEHGYDPTSHTSKTINSGFNPANGLPPYIIDGSLEAVAYRKAHGDEEWTPFHFEAEDMEEVTGSNGAHYAAHTGNVETLMHIIQNERIDMVHETDGNGWLPIHEAARSGHVEIVQILIEHGADVDSRTEWGEGHSVLNIATQYHEEDSSIIQYLLSLGAMNIIPWPEEEEL</sequence>
<feature type="signal peptide" evidence="5">
    <location>
        <begin position="1"/>
        <end position="22"/>
    </location>
</feature>
<feature type="region of interest" description="Disordered" evidence="4">
    <location>
        <begin position="38"/>
        <end position="62"/>
    </location>
</feature>
<dbReference type="InParanoid" id="B8CEC3"/>
<dbReference type="Gene3D" id="1.25.40.20">
    <property type="entry name" value="Ankyrin repeat-containing domain"/>
    <property type="match status" value="1"/>
</dbReference>
<dbReference type="EMBL" id="CM000651">
    <property type="protein sequence ID" value="EED88243.1"/>
    <property type="molecule type" value="Genomic_DNA"/>
</dbReference>
<dbReference type="PROSITE" id="PS50297">
    <property type="entry name" value="ANK_REP_REGION"/>
    <property type="match status" value="1"/>
</dbReference>
<organism evidence="6 7">
    <name type="scientific">Thalassiosira pseudonana</name>
    <name type="common">Marine diatom</name>
    <name type="synonym">Cyclotella nana</name>
    <dbReference type="NCBI Taxonomy" id="35128"/>
    <lineage>
        <taxon>Eukaryota</taxon>
        <taxon>Sar</taxon>
        <taxon>Stramenopiles</taxon>
        <taxon>Ochrophyta</taxon>
        <taxon>Bacillariophyta</taxon>
        <taxon>Coscinodiscophyceae</taxon>
        <taxon>Thalassiosirophycidae</taxon>
        <taxon>Thalassiosirales</taxon>
        <taxon>Thalassiosiraceae</taxon>
        <taxon>Thalassiosira</taxon>
    </lineage>
</organism>
<dbReference type="PANTHER" id="PTHR24123:SF33">
    <property type="entry name" value="PROTEIN HOS4"/>
    <property type="match status" value="1"/>
</dbReference>
<evidence type="ECO:0000313" key="6">
    <source>
        <dbReference type="EMBL" id="EED88243.1"/>
    </source>
</evidence>
<dbReference type="OMA" id="GHENENS"/>
<feature type="repeat" description="ANK" evidence="3">
    <location>
        <begin position="365"/>
        <end position="397"/>
    </location>
</feature>
<dbReference type="Pfam" id="PF12796">
    <property type="entry name" value="Ank_2"/>
    <property type="match status" value="1"/>
</dbReference>
<proteinExistence type="predicted"/>
<dbReference type="AlphaFoldDB" id="B8CEC3"/>
<dbReference type="RefSeq" id="XP_002294409.1">
    <property type="nucleotide sequence ID" value="XM_002294373.1"/>
</dbReference>